<evidence type="ECO:0000256" key="1">
    <source>
        <dbReference type="SAM" id="Coils"/>
    </source>
</evidence>
<dbReference type="Pfam" id="PF00239">
    <property type="entry name" value="Resolvase"/>
    <property type="match status" value="1"/>
</dbReference>
<keyword evidence="1" id="KW-0175">Coiled coil</keyword>
<evidence type="ECO:0000313" key="3">
    <source>
        <dbReference type="EMBL" id="MBK6087585.1"/>
    </source>
</evidence>
<feature type="coiled-coil region" evidence="1">
    <location>
        <begin position="376"/>
        <end position="424"/>
    </location>
</feature>
<dbReference type="InterPro" id="IPR036162">
    <property type="entry name" value="Resolvase-like_N_sf"/>
</dbReference>
<dbReference type="PANTHER" id="PTHR30461:SF23">
    <property type="entry name" value="DNA RECOMBINASE-RELATED"/>
    <property type="match status" value="1"/>
</dbReference>
<dbReference type="Pfam" id="PF07508">
    <property type="entry name" value="Recombinase"/>
    <property type="match status" value="1"/>
</dbReference>
<dbReference type="GO" id="GO:0003677">
    <property type="term" value="F:DNA binding"/>
    <property type="evidence" value="ECO:0007669"/>
    <property type="project" value="InterPro"/>
</dbReference>
<dbReference type="SUPFAM" id="SSF53041">
    <property type="entry name" value="Resolvase-like"/>
    <property type="match status" value="1"/>
</dbReference>
<evidence type="ECO:0000313" key="4">
    <source>
        <dbReference type="Proteomes" id="UP000633365"/>
    </source>
</evidence>
<dbReference type="InterPro" id="IPR025827">
    <property type="entry name" value="Zn_ribbon_recom_dom"/>
</dbReference>
<dbReference type="PROSITE" id="PS51737">
    <property type="entry name" value="RECOMBINASE_DNA_BIND"/>
    <property type="match status" value="1"/>
</dbReference>
<dbReference type="EMBL" id="JAEQMG010000040">
    <property type="protein sequence ID" value="MBK6087585.1"/>
    <property type="molecule type" value="Genomic_DNA"/>
</dbReference>
<dbReference type="InterPro" id="IPR029016">
    <property type="entry name" value="GAF-like_dom_sf"/>
</dbReference>
<dbReference type="Pfam" id="PF13408">
    <property type="entry name" value="Zn_ribbon_recom"/>
    <property type="match status" value="1"/>
</dbReference>
<reference evidence="3" key="1">
    <citation type="submission" date="2021-01" db="EMBL/GenBank/DDBJ databases">
        <title>Genome public.</title>
        <authorList>
            <person name="Liu C."/>
            <person name="Sun Q."/>
        </authorList>
    </citation>
    <scope>NUCLEOTIDE SEQUENCE</scope>
    <source>
        <strain evidence="3">M6</strain>
    </source>
</reference>
<dbReference type="Pfam" id="PF15714">
    <property type="entry name" value="SpoVT_C"/>
    <property type="match status" value="1"/>
</dbReference>
<dbReference type="InterPro" id="IPR006119">
    <property type="entry name" value="Resolv_N"/>
</dbReference>
<dbReference type="AlphaFoldDB" id="A0A934TYH6"/>
<accession>A0A934TYH6</accession>
<comment type="caution">
    <text evidence="3">The sequence shown here is derived from an EMBL/GenBank/DDBJ whole genome shotgun (WGS) entry which is preliminary data.</text>
</comment>
<dbReference type="InterPro" id="IPR038109">
    <property type="entry name" value="DNA_bind_recomb_sf"/>
</dbReference>
<dbReference type="InterPro" id="IPR011109">
    <property type="entry name" value="DNA_bind_recombinase_dom"/>
</dbReference>
<feature type="domain" description="Recombinase" evidence="2">
    <location>
        <begin position="163"/>
        <end position="304"/>
    </location>
</feature>
<dbReference type="GO" id="GO:0000150">
    <property type="term" value="F:DNA strand exchange activity"/>
    <property type="evidence" value="ECO:0007669"/>
    <property type="project" value="InterPro"/>
</dbReference>
<organism evidence="3 4">
    <name type="scientific">Ruminococcus difficilis</name>
    <dbReference type="NCBI Taxonomy" id="2763069"/>
    <lineage>
        <taxon>Bacteria</taxon>
        <taxon>Bacillati</taxon>
        <taxon>Bacillota</taxon>
        <taxon>Clostridia</taxon>
        <taxon>Eubacteriales</taxon>
        <taxon>Oscillospiraceae</taxon>
        <taxon>Ruminococcus</taxon>
    </lineage>
</organism>
<dbReference type="Gene3D" id="3.40.50.1390">
    <property type="entry name" value="Resolvase, N-terminal catalytic domain"/>
    <property type="match status" value="1"/>
</dbReference>
<evidence type="ECO:0000259" key="2">
    <source>
        <dbReference type="PROSITE" id="PS51737"/>
    </source>
</evidence>
<gene>
    <name evidence="3" type="ORF">JKK62_02790</name>
</gene>
<dbReference type="InterPro" id="IPR050639">
    <property type="entry name" value="SSR_resolvase"/>
</dbReference>
<dbReference type="PANTHER" id="PTHR30461">
    <property type="entry name" value="DNA-INVERTASE FROM LAMBDOID PROPHAGE"/>
    <property type="match status" value="1"/>
</dbReference>
<dbReference type="SMART" id="SM00857">
    <property type="entry name" value="Resolvase"/>
    <property type="match status" value="1"/>
</dbReference>
<sequence>MIEKFDIAGYCRISDDEDLNCDNTSIENQKAIIEAFVKEKFPGSTLTLFEDRDRSGYTFEQREGYQQMRKLLFSHKLDILIVKDLSRFSRRNSRGLMELEDLRDNGIRIISIGDNIDYPNNDDWTKIQILFFLNEIPVTDTSKKVKAVVKRKQKDGKWICAAPYGYIINDHQKYEIVPTEAEIVRTIFKLYQDGWGYKKIANYLTDEGIPTPRMSERQRKEAEGKEYKREVKASWAIATVEGILKNDFYIGTMRSSKYTRKKINGKDVKCDVSDHIVIERHHQEIISYREFANVKELLESRSKNNYRGQKKYDNVYSGFLECGDCGSPMFALSRPDLRDAYHCGTYHRRGLKGCTSHHIRVQKLDEILKLYIKMVRDNSSEMIEQLNADLRKEQTDIDETNRAEVNLEEVLADLQEEMKVAKRQRVRDIMKHPEREEILEETYDEVEDELAKQIAGIQNQIDLTINRRNTIIRVNRVAKLALEVFDDILKKEKLDRNDLQLIIDKIIVYEDHVEVKLKADIDSLLKCGTLPEDYEDAANFKQGIINSLSTTIVQPHRYGADKVYDVNVISDGDPLEIYTATDGEVIFKKYSPVGELSEFAAQYADVLSRISAMPTLICDRDHVIAAAGVSKREFLERRITPILENYMENRRSYSAHSNSVDEVQTVEGVEHAAAVIYPIIAAGDVTGAVVMLKGDRVQIPTDTELKLAQSAAAFLGKQMEE</sequence>
<keyword evidence="4" id="KW-1185">Reference proteome</keyword>
<protein>
    <submittedName>
        <fullName evidence="3">Recombinase family protein</fullName>
    </submittedName>
</protein>
<dbReference type="Gene3D" id="3.90.1750.20">
    <property type="entry name" value="Putative Large Serine Recombinase, Chain B, Domain 2"/>
    <property type="match status" value="1"/>
</dbReference>
<proteinExistence type="predicted"/>
<dbReference type="RefSeq" id="WP_201426891.1">
    <property type="nucleotide sequence ID" value="NZ_JAEQMG010000040.1"/>
</dbReference>
<name>A0A934TYH6_9FIRM</name>
<dbReference type="Gene3D" id="3.30.450.40">
    <property type="match status" value="1"/>
</dbReference>
<dbReference type="Proteomes" id="UP000633365">
    <property type="component" value="Unassembled WGS sequence"/>
</dbReference>